<name>A0A5P2G075_9BACT</name>
<dbReference type="OrthoDB" id="1309140at2"/>
<sequence>MDDGTPEKYLNKIEKKYPNIIINHSVDAERKSKEIENAIRTGKEVYTNTIPLSFWRETIEKGSDIFLLWEDDIWLTANINVDDCEKLMKENNVNLLKVRWWGNENTNVGTRIKLSESIEEIIPAVNRWAEQIVKNRFYLNSILSKLKLIKSTFFLQLYTYYEVGGVFFNKDYWLFLWPKNMTKIEEMIQLGKAAEWKRKHSSYKFTKFINESGRSTFLTSASGAYKDSIGFSMTFVNYYINEEWLNGNFNILENFPENYSIDSIYNILEQASDVKCNPESWRKWTLNFQNHFVSIGASPLG</sequence>
<evidence type="ECO:0000313" key="1">
    <source>
        <dbReference type="EMBL" id="QES89194.1"/>
    </source>
</evidence>
<gene>
    <name evidence="1" type="ORF">E0W69_011145</name>
</gene>
<evidence type="ECO:0008006" key="3">
    <source>
        <dbReference type="Google" id="ProtNLM"/>
    </source>
</evidence>
<proteinExistence type="predicted"/>
<protein>
    <recommendedName>
        <fullName evidence="3">Glycosyltransferase family 2 protein</fullName>
    </recommendedName>
</protein>
<dbReference type="KEGG" id="arac:E0W69_011145"/>
<dbReference type="EMBL" id="CP044016">
    <property type="protein sequence ID" value="QES89194.1"/>
    <property type="molecule type" value="Genomic_DNA"/>
</dbReference>
<organism evidence="1 2">
    <name type="scientific">Rhizosphaericola mali</name>
    <dbReference type="NCBI Taxonomy" id="2545455"/>
    <lineage>
        <taxon>Bacteria</taxon>
        <taxon>Pseudomonadati</taxon>
        <taxon>Bacteroidota</taxon>
        <taxon>Chitinophagia</taxon>
        <taxon>Chitinophagales</taxon>
        <taxon>Chitinophagaceae</taxon>
        <taxon>Rhizosphaericola</taxon>
    </lineage>
</organism>
<keyword evidence="2" id="KW-1185">Reference proteome</keyword>
<dbReference type="RefSeq" id="WP_131330140.1">
    <property type="nucleotide sequence ID" value="NZ_CP044016.1"/>
</dbReference>
<accession>A0A5P2G075</accession>
<reference evidence="1 2" key="1">
    <citation type="submission" date="2019-09" db="EMBL/GenBank/DDBJ databases">
        <title>Complete genome sequence of Arachidicoccus sp. B3-10 isolated from apple orchard soil.</title>
        <authorList>
            <person name="Kim H.S."/>
            <person name="Han K.-I."/>
            <person name="Suh M.K."/>
            <person name="Lee K.C."/>
            <person name="Eom M.K."/>
            <person name="Kim J.-S."/>
            <person name="Kang S.W."/>
            <person name="Sin Y."/>
            <person name="Lee J.-S."/>
        </authorList>
    </citation>
    <scope>NUCLEOTIDE SEQUENCE [LARGE SCALE GENOMIC DNA]</scope>
    <source>
        <strain evidence="1 2">B3-10</strain>
    </source>
</reference>
<dbReference type="Proteomes" id="UP000292424">
    <property type="component" value="Chromosome"/>
</dbReference>
<dbReference type="AlphaFoldDB" id="A0A5P2G075"/>
<evidence type="ECO:0000313" key="2">
    <source>
        <dbReference type="Proteomes" id="UP000292424"/>
    </source>
</evidence>